<evidence type="ECO:0000256" key="2">
    <source>
        <dbReference type="ARBA" id="ARBA00010663"/>
    </source>
</evidence>
<dbReference type="Pfam" id="PF00001">
    <property type="entry name" value="7tm_1"/>
    <property type="match status" value="1"/>
</dbReference>
<dbReference type="SUPFAM" id="SSF81321">
    <property type="entry name" value="Family A G protein-coupled receptor-like"/>
    <property type="match status" value="1"/>
</dbReference>
<feature type="region of interest" description="Disordered" evidence="10">
    <location>
        <begin position="259"/>
        <end position="278"/>
    </location>
</feature>
<keyword evidence="3" id="KW-1003">Cell membrane</keyword>
<feature type="transmembrane region" description="Helical" evidence="11">
    <location>
        <begin position="100"/>
        <end position="120"/>
    </location>
</feature>
<keyword evidence="8 13" id="KW-0675">Receptor</keyword>
<protein>
    <submittedName>
        <fullName evidence="13">Beta-4C adrenergic receptor</fullName>
    </submittedName>
</protein>
<dbReference type="InterPro" id="IPR000276">
    <property type="entry name" value="GPCR_Rhodpsn"/>
</dbReference>
<evidence type="ECO:0000313" key="14">
    <source>
        <dbReference type="Proteomes" id="UP000440578"/>
    </source>
</evidence>
<keyword evidence="6" id="KW-0297">G-protein coupled receptor</keyword>
<feature type="transmembrane region" description="Helical" evidence="11">
    <location>
        <begin position="593"/>
        <end position="617"/>
    </location>
</feature>
<keyword evidence="14" id="KW-1185">Reference proteome</keyword>
<dbReference type="Gene3D" id="1.20.1070.10">
    <property type="entry name" value="Rhodopsin 7-helix transmembrane proteins"/>
    <property type="match status" value="2"/>
</dbReference>
<feature type="transmembrane region" description="Helical" evidence="11">
    <location>
        <begin position="58"/>
        <end position="88"/>
    </location>
</feature>
<evidence type="ECO:0000256" key="9">
    <source>
        <dbReference type="ARBA" id="ARBA00023224"/>
    </source>
</evidence>
<accession>A0A6A4V108</accession>
<keyword evidence="5 11" id="KW-1133">Transmembrane helix</keyword>
<evidence type="ECO:0000256" key="1">
    <source>
        <dbReference type="ARBA" id="ARBA00004651"/>
    </source>
</evidence>
<dbReference type="Proteomes" id="UP000440578">
    <property type="component" value="Unassembled WGS sequence"/>
</dbReference>
<dbReference type="EMBL" id="VIIS01001994">
    <property type="protein sequence ID" value="KAF0289887.1"/>
    <property type="molecule type" value="Genomic_DNA"/>
</dbReference>
<dbReference type="CDD" id="cd00637">
    <property type="entry name" value="7tm_classA_rhodopsin-like"/>
    <property type="match status" value="1"/>
</dbReference>
<feature type="transmembrane region" description="Helical" evidence="11">
    <location>
        <begin position="179"/>
        <end position="203"/>
    </location>
</feature>
<feature type="region of interest" description="Disordered" evidence="10">
    <location>
        <begin position="305"/>
        <end position="327"/>
    </location>
</feature>
<sequence length="641" mass="70198">MLRRDPTMELIVFGTVFNSGSNDSGGTLPGPWNDTASLSTVGLSLVTETDPGAGGRPLAVAVAIASLMAFIALLGLAGNSLVVVVTIVDHDLKEHVSNIIIGNLALADLSTCLLVVLPSAGSLLADRWPFGPVLCWLHCGFNYLFIIVSMMSLALVSLDRKEAVEEPLQYIQRSRPSRLLAPLALIWSTGALFAIIPVALHWIHYDYWEGACAIGWFQHRGTVLYVIVAFCVCFLIPASLIVWSNHIIVTTSHRVSRRHGSMRNTRDTVSTPSQKESTTLRRLYRSIRLRGRRFVRRSPGVSSSVRAAPVVPPAGATPLTRTRSEPQRSLRLDVSELVSGSHNIESMFSEFGEQRRRRQRDNSDLESEVATVHLPSEVRRRSALQPVIDTLTVRRPAQPAAQVGTEVNPEAVVAKISNGSEVRRGIRRIRRQGGEGIGGSGSSSDGSGDSRGGDDEAPVPEPVPPDPLSELESVAESGAAPARRAKIILRRQGSYVVESLPASLPRLVVRLAESRSCEGGSPAADLPDSLKRPLEAAQARPLTSGQERHLVRSHRRIIRSISIVVAIFFVCMTPFCVTKLVKIIFLREDLVPGWLNLLASVVQFMSSATNPFIYGFFRPDFKRAFLRIYRKMKLSSIISRQ</sequence>
<evidence type="ECO:0000256" key="10">
    <source>
        <dbReference type="SAM" id="MobiDB-lite"/>
    </source>
</evidence>
<keyword evidence="4 11" id="KW-0812">Transmembrane</keyword>
<dbReference type="PROSITE" id="PS50262">
    <property type="entry name" value="G_PROTEIN_RECEP_F1_2"/>
    <property type="match status" value="1"/>
</dbReference>
<dbReference type="AlphaFoldDB" id="A0A6A4V108"/>
<feature type="compositionally biased region" description="Low complexity" evidence="10">
    <location>
        <begin position="305"/>
        <end position="316"/>
    </location>
</feature>
<evidence type="ECO:0000256" key="5">
    <source>
        <dbReference type="ARBA" id="ARBA00022989"/>
    </source>
</evidence>
<dbReference type="InterPro" id="IPR017452">
    <property type="entry name" value="GPCR_Rhodpsn_7TM"/>
</dbReference>
<evidence type="ECO:0000259" key="12">
    <source>
        <dbReference type="PROSITE" id="PS50262"/>
    </source>
</evidence>
<proteinExistence type="inferred from homology"/>
<feature type="transmembrane region" description="Helical" evidence="11">
    <location>
        <begin position="223"/>
        <end position="248"/>
    </location>
</feature>
<keyword evidence="9" id="KW-0807">Transducer</keyword>
<feature type="transmembrane region" description="Helical" evidence="11">
    <location>
        <begin position="140"/>
        <end position="158"/>
    </location>
</feature>
<evidence type="ECO:0000256" key="8">
    <source>
        <dbReference type="ARBA" id="ARBA00023170"/>
    </source>
</evidence>
<comment type="caution">
    <text evidence="13">The sequence shown here is derived from an EMBL/GenBank/DDBJ whole genome shotgun (WGS) entry which is preliminary data.</text>
</comment>
<comment type="subcellular location">
    <subcellularLocation>
        <location evidence="1">Cell membrane</location>
        <topology evidence="1">Multi-pass membrane protein</topology>
    </subcellularLocation>
</comment>
<evidence type="ECO:0000256" key="7">
    <source>
        <dbReference type="ARBA" id="ARBA00023136"/>
    </source>
</evidence>
<dbReference type="OrthoDB" id="6159456at2759"/>
<evidence type="ECO:0000256" key="11">
    <source>
        <dbReference type="SAM" id="Phobius"/>
    </source>
</evidence>
<name>A0A6A4V108_AMPAM</name>
<evidence type="ECO:0000313" key="13">
    <source>
        <dbReference type="EMBL" id="KAF0289887.1"/>
    </source>
</evidence>
<dbReference type="GO" id="GO:0005886">
    <property type="term" value="C:plasma membrane"/>
    <property type="evidence" value="ECO:0007669"/>
    <property type="project" value="UniProtKB-SubCell"/>
</dbReference>
<dbReference type="SMART" id="SM01381">
    <property type="entry name" value="7TM_GPCR_Srsx"/>
    <property type="match status" value="1"/>
</dbReference>
<evidence type="ECO:0000256" key="3">
    <source>
        <dbReference type="ARBA" id="ARBA00022475"/>
    </source>
</evidence>
<dbReference type="PANTHER" id="PTHR24248">
    <property type="entry name" value="ADRENERGIC RECEPTOR-RELATED G-PROTEIN COUPLED RECEPTOR"/>
    <property type="match status" value="1"/>
</dbReference>
<feature type="compositionally biased region" description="Polar residues" evidence="10">
    <location>
        <begin position="267"/>
        <end position="277"/>
    </location>
</feature>
<feature type="region of interest" description="Disordered" evidence="10">
    <location>
        <begin position="349"/>
        <end position="368"/>
    </location>
</feature>
<evidence type="ECO:0000256" key="6">
    <source>
        <dbReference type="ARBA" id="ARBA00023040"/>
    </source>
</evidence>
<reference evidence="13 14" key="1">
    <citation type="submission" date="2019-07" db="EMBL/GenBank/DDBJ databases">
        <title>Draft genome assembly of a fouling barnacle, Amphibalanus amphitrite (Darwin, 1854): The first reference genome for Thecostraca.</title>
        <authorList>
            <person name="Kim W."/>
        </authorList>
    </citation>
    <scope>NUCLEOTIDE SEQUENCE [LARGE SCALE GENOMIC DNA]</scope>
    <source>
        <strain evidence="13">SNU_AA5</strain>
        <tissue evidence="13">Soma without cirri and trophi</tissue>
    </source>
</reference>
<feature type="transmembrane region" description="Helical" evidence="11">
    <location>
        <begin position="557"/>
        <end position="581"/>
    </location>
</feature>
<gene>
    <name evidence="13" type="primary">ADRB4C</name>
    <name evidence="13" type="ORF">FJT64_011893</name>
</gene>
<evidence type="ECO:0000256" key="4">
    <source>
        <dbReference type="ARBA" id="ARBA00022692"/>
    </source>
</evidence>
<keyword evidence="7 11" id="KW-0472">Membrane</keyword>
<dbReference type="PRINTS" id="PR00237">
    <property type="entry name" value="GPCRRHODOPSN"/>
</dbReference>
<organism evidence="13 14">
    <name type="scientific">Amphibalanus amphitrite</name>
    <name type="common">Striped barnacle</name>
    <name type="synonym">Balanus amphitrite</name>
    <dbReference type="NCBI Taxonomy" id="1232801"/>
    <lineage>
        <taxon>Eukaryota</taxon>
        <taxon>Metazoa</taxon>
        <taxon>Ecdysozoa</taxon>
        <taxon>Arthropoda</taxon>
        <taxon>Crustacea</taxon>
        <taxon>Multicrustacea</taxon>
        <taxon>Cirripedia</taxon>
        <taxon>Thoracica</taxon>
        <taxon>Thoracicalcarea</taxon>
        <taxon>Balanomorpha</taxon>
        <taxon>Balanoidea</taxon>
        <taxon>Balanidae</taxon>
        <taxon>Amphibalaninae</taxon>
        <taxon>Amphibalanus</taxon>
    </lineage>
</organism>
<comment type="similarity">
    <text evidence="2">Belongs to the G-protein coupled receptor 1 family.</text>
</comment>
<dbReference type="GO" id="GO:0004930">
    <property type="term" value="F:G protein-coupled receptor activity"/>
    <property type="evidence" value="ECO:0007669"/>
    <property type="project" value="UniProtKB-KW"/>
</dbReference>
<feature type="domain" description="G-protein coupled receptors family 1 profile" evidence="12">
    <location>
        <begin position="78"/>
        <end position="614"/>
    </location>
</feature>
<dbReference type="PANTHER" id="PTHR24248:SF129">
    <property type="entry name" value="G-PROTEIN COUPLED RECEPTORS FAMILY 1 PROFILE DOMAIN-CONTAINING PROTEIN"/>
    <property type="match status" value="1"/>
</dbReference>
<feature type="region of interest" description="Disordered" evidence="10">
    <location>
        <begin position="430"/>
        <end position="477"/>
    </location>
</feature>